<sequence length="417" mass="46518">MNAPRQGLFASLLIVSFALHTFLLVLATTHQLNENRANQGQLITSQLVTDSLSELEPPNRVSLALLANRYATNPSVASIRILDAKAQVLATGGLTKTREGEVFVRDALQNEKKVGVIEITLIEPSIGEILRTQWLAILFSFIIHGLLWVAYRAVARPSRTEYLARINNESRLKFEIQTLTQALEQEKHNAALAIAQAQQAVKNKAKEKEHKPAILESDSLSLNIQFYDPKQLLDSVNKTVSVPYFNLCQIFLNKATELCVQRYKLNSSDICTVHKFDEKGATISIAADKPNALACLTMISAVFQLLSEVLYKRYREEKRFVLQTRSAIASKVEEMQLSSVQAAERLTQHLVAKESALHVPNTLLKDVSDHFQLVSMPNPTNVLTRHAFVVNGMDAESAELAQTFRTEILKSKQSKAS</sequence>
<dbReference type="RefSeq" id="WP_005108186.1">
    <property type="nucleotide sequence ID" value="NZ_KB849836.1"/>
</dbReference>
<dbReference type="EMBL" id="APQU01000015">
    <property type="protein sequence ID" value="ENW29209.1"/>
    <property type="molecule type" value="Genomic_DNA"/>
</dbReference>
<evidence type="ECO:0008006" key="4">
    <source>
        <dbReference type="Google" id="ProtNLM"/>
    </source>
</evidence>
<keyword evidence="1" id="KW-0472">Membrane</keyword>
<evidence type="ECO:0000256" key="1">
    <source>
        <dbReference type="SAM" id="Phobius"/>
    </source>
</evidence>
<gene>
    <name evidence="2" type="ORF">F923_02495</name>
</gene>
<comment type="caution">
    <text evidence="2">The sequence shown here is derived from an EMBL/GenBank/DDBJ whole genome shotgun (WGS) entry which is preliminary data.</text>
</comment>
<accession>N9HJ02</accession>
<keyword evidence="1" id="KW-1133">Transmembrane helix</keyword>
<protein>
    <recommendedName>
        <fullName evidence="4">DUF4175 domain-containing protein</fullName>
    </recommendedName>
</protein>
<dbReference type="Proteomes" id="UP000018416">
    <property type="component" value="Unassembled WGS sequence"/>
</dbReference>
<proteinExistence type="predicted"/>
<reference evidence="2 3" key="1">
    <citation type="submission" date="2013-02" db="EMBL/GenBank/DDBJ databases">
        <title>The Genome Sequence of Acinetobacter lwoffii NIPH 478.</title>
        <authorList>
            <consortium name="The Broad Institute Genome Sequencing Platform"/>
            <consortium name="The Broad Institute Genome Sequencing Center for Infectious Disease"/>
            <person name="Cerqueira G."/>
            <person name="Feldgarden M."/>
            <person name="Courvalin P."/>
            <person name="Perichon B."/>
            <person name="Grillot-Courvalin C."/>
            <person name="Clermont D."/>
            <person name="Rocha E."/>
            <person name="Yoon E.-J."/>
            <person name="Nemec A."/>
            <person name="Walker B."/>
            <person name="Young S.K."/>
            <person name="Zeng Q."/>
            <person name="Gargeya S."/>
            <person name="Fitzgerald M."/>
            <person name="Haas B."/>
            <person name="Abouelleil A."/>
            <person name="Alvarado L."/>
            <person name="Arachchi H.M."/>
            <person name="Berlin A.M."/>
            <person name="Chapman S.B."/>
            <person name="Dewar J."/>
            <person name="Goldberg J."/>
            <person name="Griggs A."/>
            <person name="Gujja S."/>
            <person name="Hansen M."/>
            <person name="Howarth C."/>
            <person name="Imamovic A."/>
            <person name="Larimer J."/>
            <person name="McCowan C."/>
            <person name="Murphy C."/>
            <person name="Neiman D."/>
            <person name="Pearson M."/>
            <person name="Priest M."/>
            <person name="Roberts A."/>
            <person name="Saif S."/>
            <person name="Shea T."/>
            <person name="Sisk P."/>
            <person name="Sykes S."/>
            <person name="Wortman J."/>
            <person name="Nusbaum C."/>
            <person name="Birren B."/>
        </authorList>
    </citation>
    <scope>NUCLEOTIDE SEQUENCE [LARGE SCALE GENOMIC DNA]</scope>
    <source>
        <strain evidence="2 3">NIPH 478</strain>
    </source>
</reference>
<name>N9HJ02_ACILW</name>
<dbReference type="HOGENOM" id="CLU_638776_0_0_6"/>
<dbReference type="AlphaFoldDB" id="N9HJ02"/>
<dbReference type="PATRIC" id="fig|1217668.3.peg.2445"/>
<feature type="transmembrane region" description="Helical" evidence="1">
    <location>
        <begin position="134"/>
        <end position="155"/>
    </location>
</feature>
<evidence type="ECO:0000313" key="2">
    <source>
        <dbReference type="EMBL" id="ENW29209.1"/>
    </source>
</evidence>
<evidence type="ECO:0000313" key="3">
    <source>
        <dbReference type="Proteomes" id="UP000018416"/>
    </source>
</evidence>
<organism evidence="2 3">
    <name type="scientific">Acinetobacter lwoffii NIPH 478</name>
    <dbReference type="NCBI Taxonomy" id="1217668"/>
    <lineage>
        <taxon>Bacteria</taxon>
        <taxon>Pseudomonadati</taxon>
        <taxon>Pseudomonadota</taxon>
        <taxon>Gammaproteobacteria</taxon>
        <taxon>Moraxellales</taxon>
        <taxon>Moraxellaceae</taxon>
        <taxon>Acinetobacter</taxon>
    </lineage>
</organism>
<keyword evidence="1" id="KW-0812">Transmembrane</keyword>